<dbReference type="GO" id="GO:0005886">
    <property type="term" value="C:plasma membrane"/>
    <property type="evidence" value="ECO:0007669"/>
    <property type="project" value="UniProtKB-SubCell"/>
</dbReference>
<comment type="caution">
    <text evidence="8">The sequence shown here is derived from an EMBL/GenBank/DDBJ whole genome shotgun (WGS) entry which is preliminary data.</text>
</comment>
<accession>A0A2V1K4C5</accession>
<dbReference type="PANTHER" id="PTHR30086">
    <property type="entry name" value="ARGININE EXPORTER PROTEIN ARGO"/>
    <property type="match status" value="1"/>
</dbReference>
<dbReference type="EMBL" id="QETA01000002">
    <property type="protein sequence ID" value="PWF24203.1"/>
    <property type="molecule type" value="Genomic_DNA"/>
</dbReference>
<evidence type="ECO:0000256" key="4">
    <source>
        <dbReference type="ARBA" id="ARBA00022692"/>
    </source>
</evidence>
<comment type="similarity">
    <text evidence="2">Belongs to the Rht family.</text>
</comment>
<feature type="transmembrane region" description="Helical" evidence="7">
    <location>
        <begin position="151"/>
        <end position="172"/>
    </location>
</feature>
<dbReference type="GO" id="GO:0042970">
    <property type="term" value="F:homoserine transmembrane transporter activity"/>
    <property type="evidence" value="ECO:0007669"/>
    <property type="project" value="TreeGrafter"/>
</dbReference>
<organism evidence="8 9">
    <name type="scientific">Corticimicrobacter populi</name>
    <dbReference type="NCBI Taxonomy" id="2175229"/>
    <lineage>
        <taxon>Bacteria</taxon>
        <taxon>Pseudomonadati</taxon>
        <taxon>Pseudomonadota</taxon>
        <taxon>Betaproteobacteria</taxon>
        <taxon>Burkholderiales</taxon>
        <taxon>Alcaligenaceae</taxon>
        <taxon>Corticimicrobacter</taxon>
    </lineage>
</organism>
<gene>
    <name evidence="8" type="ORF">DD235_05540</name>
</gene>
<feature type="transmembrane region" description="Helical" evidence="7">
    <location>
        <begin position="39"/>
        <end position="64"/>
    </location>
</feature>
<dbReference type="RefSeq" id="WP_109061481.1">
    <property type="nucleotide sequence ID" value="NZ_QETA01000002.1"/>
</dbReference>
<evidence type="ECO:0000256" key="3">
    <source>
        <dbReference type="ARBA" id="ARBA00022475"/>
    </source>
</evidence>
<dbReference type="AlphaFoldDB" id="A0A2V1K4C5"/>
<evidence type="ECO:0000313" key="9">
    <source>
        <dbReference type="Proteomes" id="UP000245212"/>
    </source>
</evidence>
<evidence type="ECO:0000256" key="7">
    <source>
        <dbReference type="SAM" id="Phobius"/>
    </source>
</evidence>
<keyword evidence="9" id="KW-1185">Reference proteome</keyword>
<dbReference type="Proteomes" id="UP000245212">
    <property type="component" value="Unassembled WGS sequence"/>
</dbReference>
<sequence length="208" mass="22290">MTLSTWFTFMLAAWAISISPGAGAVCAMSCGLKYGFRKAFWNTLGLIMGIMLQILVVSLGLGALLATSELAFSLVKWLGVAYLIYLGIRQIRGPTGPIADDPVSPHDASARTLFTRGFLINASNPKGTVFLLAVVPQFLNPGAPMAGQYGVIAATLAFTDLVVMSLYALLAARVLTLLRSPRHIIWMNRTFGSMFVLAGVALASFKRT</sequence>
<keyword evidence="5 7" id="KW-1133">Transmembrane helix</keyword>
<keyword evidence="6 7" id="KW-0472">Membrane</keyword>
<reference evidence="9" key="1">
    <citation type="submission" date="2018-05" db="EMBL/GenBank/DDBJ databases">
        <authorList>
            <person name="Li Y."/>
        </authorList>
    </citation>
    <scope>NUCLEOTIDE SEQUENCE [LARGE SCALE GENOMIC DNA]</scope>
    <source>
        <strain evidence="9">3d-2-2</strain>
    </source>
</reference>
<keyword evidence="4 7" id="KW-0812">Transmembrane</keyword>
<evidence type="ECO:0000256" key="1">
    <source>
        <dbReference type="ARBA" id="ARBA00004651"/>
    </source>
</evidence>
<keyword evidence="3" id="KW-1003">Cell membrane</keyword>
<dbReference type="InterPro" id="IPR001123">
    <property type="entry name" value="LeuE-type"/>
</dbReference>
<dbReference type="Pfam" id="PF01810">
    <property type="entry name" value="LysE"/>
    <property type="match status" value="1"/>
</dbReference>
<dbReference type="PIRSF" id="PIRSF006324">
    <property type="entry name" value="LeuE"/>
    <property type="match status" value="1"/>
</dbReference>
<protein>
    <submittedName>
        <fullName evidence="8">Threonine transporter RhtB</fullName>
    </submittedName>
</protein>
<evidence type="ECO:0000256" key="6">
    <source>
        <dbReference type="ARBA" id="ARBA00023136"/>
    </source>
</evidence>
<comment type="subcellular location">
    <subcellularLocation>
        <location evidence="1">Cell membrane</location>
        <topology evidence="1">Multi-pass membrane protein</topology>
    </subcellularLocation>
</comment>
<feature type="transmembrane region" description="Helical" evidence="7">
    <location>
        <begin position="184"/>
        <end position="205"/>
    </location>
</feature>
<proteinExistence type="inferred from homology"/>
<evidence type="ECO:0000313" key="8">
    <source>
        <dbReference type="EMBL" id="PWF24203.1"/>
    </source>
</evidence>
<name>A0A2V1K4C5_9BURK</name>
<feature type="transmembrane region" description="Helical" evidence="7">
    <location>
        <begin position="70"/>
        <end position="88"/>
    </location>
</feature>
<feature type="transmembrane region" description="Helical" evidence="7">
    <location>
        <begin position="118"/>
        <end position="139"/>
    </location>
</feature>
<evidence type="ECO:0000256" key="5">
    <source>
        <dbReference type="ARBA" id="ARBA00022989"/>
    </source>
</evidence>
<evidence type="ECO:0000256" key="2">
    <source>
        <dbReference type="ARBA" id="ARBA00007928"/>
    </source>
</evidence>
<feature type="transmembrane region" description="Helical" evidence="7">
    <location>
        <begin position="6"/>
        <end position="27"/>
    </location>
</feature>
<dbReference type="PANTHER" id="PTHR30086:SF14">
    <property type="entry name" value="HOMOSERINE_HOMOSERINE LACTONE EFFLUX PROTEIN"/>
    <property type="match status" value="1"/>
</dbReference>